<keyword evidence="7" id="KW-1185">Reference proteome</keyword>
<dbReference type="InterPro" id="IPR026992">
    <property type="entry name" value="DIOX_N"/>
</dbReference>
<keyword evidence="1 4" id="KW-0479">Metal-binding</keyword>
<dbReference type="InterPro" id="IPR027443">
    <property type="entry name" value="IPNS-like_sf"/>
</dbReference>
<evidence type="ECO:0000256" key="2">
    <source>
        <dbReference type="ARBA" id="ARBA00022896"/>
    </source>
</evidence>
<dbReference type="SMR" id="A0A1J6IUZ6"/>
<comment type="caution">
    <text evidence="6">The sequence shown here is derived from an EMBL/GenBank/DDBJ whole genome shotgun (WGS) entry which is preliminary data.</text>
</comment>
<dbReference type="Pfam" id="PF03171">
    <property type="entry name" value="2OG-FeII_Oxy"/>
    <property type="match status" value="1"/>
</dbReference>
<protein>
    <submittedName>
        <fullName evidence="6">2-oxoglutarate-dependent dioxygenase aop1.2</fullName>
    </submittedName>
</protein>
<dbReference type="OrthoDB" id="288590at2759"/>
<dbReference type="SUPFAM" id="SSF51197">
    <property type="entry name" value="Clavaminate synthase-like"/>
    <property type="match status" value="1"/>
</dbReference>
<organism evidence="6 7">
    <name type="scientific">Nicotiana attenuata</name>
    <name type="common">Coyote tobacco</name>
    <dbReference type="NCBI Taxonomy" id="49451"/>
    <lineage>
        <taxon>Eukaryota</taxon>
        <taxon>Viridiplantae</taxon>
        <taxon>Streptophyta</taxon>
        <taxon>Embryophyta</taxon>
        <taxon>Tracheophyta</taxon>
        <taxon>Spermatophyta</taxon>
        <taxon>Magnoliopsida</taxon>
        <taxon>eudicotyledons</taxon>
        <taxon>Gunneridae</taxon>
        <taxon>Pentapetalae</taxon>
        <taxon>asterids</taxon>
        <taxon>lamiids</taxon>
        <taxon>Solanales</taxon>
        <taxon>Solanaceae</taxon>
        <taxon>Nicotianoideae</taxon>
        <taxon>Nicotianeae</taxon>
        <taxon>Nicotiana</taxon>
    </lineage>
</organism>
<dbReference type="InterPro" id="IPR044861">
    <property type="entry name" value="IPNS-like_FE2OG_OXY"/>
</dbReference>
<dbReference type="AlphaFoldDB" id="A0A1J6IUZ6"/>
<dbReference type="PANTHER" id="PTHR47990">
    <property type="entry name" value="2-OXOGLUTARATE (2OG) AND FE(II)-DEPENDENT OXYGENASE SUPERFAMILY PROTEIN-RELATED"/>
    <property type="match status" value="1"/>
</dbReference>
<name>A0A1J6IUZ6_NICAT</name>
<dbReference type="GO" id="GO:0046872">
    <property type="term" value="F:metal ion binding"/>
    <property type="evidence" value="ECO:0007669"/>
    <property type="project" value="UniProtKB-KW"/>
</dbReference>
<evidence type="ECO:0000256" key="1">
    <source>
        <dbReference type="ARBA" id="ARBA00022723"/>
    </source>
</evidence>
<dbReference type="InterPro" id="IPR050231">
    <property type="entry name" value="Iron_ascorbate_oxido_reductase"/>
</dbReference>
<comment type="similarity">
    <text evidence="4">Belongs to the iron/ascorbate-dependent oxidoreductase family.</text>
</comment>
<dbReference type="GO" id="GO:0009805">
    <property type="term" value="P:coumarin biosynthetic process"/>
    <property type="evidence" value="ECO:0007669"/>
    <property type="project" value="UniProtKB-ARBA"/>
</dbReference>
<dbReference type="OMA" id="VHAVTHK"/>
<gene>
    <name evidence="6" type="primary">AOP1.2_1</name>
    <name evidence="6" type="ORF">A4A49_01910</name>
</gene>
<accession>A0A1J6IUZ6</accession>
<evidence type="ECO:0000256" key="4">
    <source>
        <dbReference type="RuleBase" id="RU003682"/>
    </source>
</evidence>
<dbReference type="EMBL" id="MJEQ01037183">
    <property type="protein sequence ID" value="OIT08638.1"/>
    <property type="molecule type" value="Genomic_DNA"/>
</dbReference>
<dbReference type="GO" id="GO:0016706">
    <property type="term" value="F:2-oxoglutarate-dependent dioxygenase activity"/>
    <property type="evidence" value="ECO:0007669"/>
    <property type="project" value="UniProtKB-ARBA"/>
</dbReference>
<evidence type="ECO:0000313" key="6">
    <source>
        <dbReference type="EMBL" id="OIT08638.1"/>
    </source>
</evidence>
<dbReference type="Proteomes" id="UP000187609">
    <property type="component" value="Unassembled WGS sequence"/>
</dbReference>
<keyword evidence="2" id="KW-0847">Vitamin C</keyword>
<evidence type="ECO:0000256" key="3">
    <source>
        <dbReference type="ARBA" id="ARBA00023004"/>
    </source>
</evidence>
<dbReference type="Gramene" id="OIT08638">
    <property type="protein sequence ID" value="OIT08638"/>
    <property type="gene ID" value="A4A49_01910"/>
</dbReference>
<proteinExistence type="inferred from homology"/>
<evidence type="ECO:0000259" key="5">
    <source>
        <dbReference type="PROSITE" id="PS51471"/>
    </source>
</evidence>
<keyword evidence="6" id="KW-0223">Dioxygenase</keyword>
<keyword evidence="4" id="KW-0560">Oxidoreductase</keyword>
<dbReference type="GeneID" id="109231159"/>
<dbReference type="GO" id="GO:0002238">
    <property type="term" value="P:response to molecule of fungal origin"/>
    <property type="evidence" value="ECO:0007669"/>
    <property type="project" value="UniProtKB-ARBA"/>
</dbReference>
<dbReference type="InterPro" id="IPR005123">
    <property type="entry name" value="Oxoglu/Fe-dep_dioxygenase_dom"/>
</dbReference>
<dbReference type="PROSITE" id="PS51471">
    <property type="entry name" value="FE2OG_OXY"/>
    <property type="match status" value="1"/>
</dbReference>
<keyword evidence="3 4" id="KW-0408">Iron</keyword>
<dbReference type="KEGG" id="nau:109231159"/>
<dbReference type="Gene3D" id="2.60.120.330">
    <property type="entry name" value="B-lactam Antibiotic, Isopenicillin N Synthase, Chain"/>
    <property type="match status" value="1"/>
</dbReference>
<dbReference type="Pfam" id="PF14226">
    <property type="entry name" value="DIOX_N"/>
    <property type="match status" value="1"/>
</dbReference>
<feature type="domain" description="Fe2OG dioxygenase" evidence="5">
    <location>
        <begin position="162"/>
        <end position="262"/>
    </location>
</feature>
<sequence>MESQRVIPVIRFSQENMSPSSSCWISTCQDVRKAFEINGCFLAIYEEISMEQCKQVFQAVDKLFDLPVETKAKNTSTIPNFGYIGPESYTRPLYESMGIENATNLESVQSFTNLMWPSGNTHFCGLLYSHSKQMMELDNMVTKTMFASYGVEKHHELCVKSKGNLVRVMKYGVPMSDGPNIGLPPHCDMGFITILHQNQVNGLEIETKDGHWISVEFPPSSFIVIAGDALKEWSNDRVHAVTHKVTMSGNESRYSLGQFSHPMKIGTLEELIASSSAV</sequence>
<reference evidence="6" key="1">
    <citation type="submission" date="2016-11" db="EMBL/GenBank/DDBJ databases">
        <title>The genome of Nicotiana attenuata.</title>
        <authorList>
            <person name="Xu S."/>
            <person name="Brockmoeller T."/>
            <person name="Gaquerel E."/>
            <person name="Navarro A."/>
            <person name="Kuhl H."/>
            <person name="Gase K."/>
            <person name="Ling Z."/>
            <person name="Zhou W."/>
            <person name="Kreitzer C."/>
            <person name="Stanke M."/>
            <person name="Tang H."/>
            <person name="Lyons E."/>
            <person name="Pandey P."/>
            <person name="Pandey S.P."/>
            <person name="Timmermann B."/>
            <person name="Baldwin I.T."/>
        </authorList>
    </citation>
    <scope>NUCLEOTIDE SEQUENCE [LARGE SCALE GENOMIC DNA]</scope>
    <source>
        <strain evidence="6">UT</strain>
    </source>
</reference>
<evidence type="ECO:0000313" key="7">
    <source>
        <dbReference type="Proteomes" id="UP000187609"/>
    </source>
</evidence>
<dbReference type="GO" id="GO:0031418">
    <property type="term" value="F:L-ascorbic acid binding"/>
    <property type="evidence" value="ECO:0007669"/>
    <property type="project" value="UniProtKB-KW"/>
</dbReference>
<dbReference type="STRING" id="49451.A0A1J6IUZ6"/>